<protein>
    <submittedName>
        <fullName evidence="11">CDF family Co(II)/Ni(II) efflux transporter DmeF</fullName>
    </submittedName>
</protein>
<evidence type="ECO:0000256" key="6">
    <source>
        <dbReference type="ARBA" id="ARBA00023065"/>
    </source>
</evidence>
<dbReference type="PANTHER" id="PTHR45755">
    <property type="match status" value="1"/>
</dbReference>
<dbReference type="InterPro" id="IPR058533">
    <property type="entry name" value="Cation_efflux_TM"/>
</dbReference>
<keyword evidence="6" id="KW-0406">Ion transport</keyword>
<dbReference type="NCBIfam" id="TIGR01297">
    <property type="entry name" value="CDF"/>
    <property type="match status" value="1"/>
</dbReference>
<feature type="transmembrane region" description="Helical" evidence="9">
    <location>
        <begin position="88"/>
        <end position="110"/>
    </location>
</feature>
<feature type="transmembrane region" description="Helical" evidence="9">
    <location>
        <begin position="187"/>
        <end position="207"/>
    </location>
</feature>
<dbReference type="SUPFAM" id="SSF161111">
    <property type="entry name" value="Cation efflux protein transmembrane domain-like"/>
    <property type="match status" value="1"/>
</dbReference>
<comment type="caution">
    <text evidence="11">The sequence shown here is derived from an EMBL/GenBank/DDBJ whole genome shotgun (WGS) entry which is preliminary data.</text>
</comment>
<dbReference type="EMBL" id="JAPDMX010000025">
    <property type="protein sequence ID" value="MCW3172890.1"/>
    <property type="molecule type" value="Genomic_DNA"/>
</dbReference>
<evidence type="ECO:0000256" key="3">
    <source>
        <dbReference type="ARBA" id="ARBA00022692"/>
    </source>
</evidence>
<proteinExistence type="predicted"/>
<feature type="region of interest" description="Disordered" evidence="8">
    <location>
        <begin position="154"/>
        <end position="180"/>
    </location>
</feature>
<dbReference type="Gene3D" id="1.20.1510.10">
    <property type="entry name" value="Cation efflux protein transmembrane domain"/>
    <property type="match status" value="1"/>
</dbReference>
<feature type="domain" description="Cation efflux protein transmembrane" evidence="10">
    <location>
        <begin position="28"/>
        <end position="244"/>
    </location>
</feature>
<comment type="subcellular location">
    <subcellularLocation>
        <location evidence="1">Membrane</location>
        <topology evidence="1">Multi-pass membrane protein</topology>
    </subcellularLocation>
</comment>
<accession>A0ABT3IA05</accession>
<dbReference type="NCBIfam" id="NF033827">
    <property type="entry name" value="CDF_efflux_DmeF"/>
    <property type="match status" value="1"/>
</dbReference>
<gene>
    <name evidence="11" type="primary">dmeF</name>
    <name evidence="11" type="ORF">OHT75_10395</name>
</gene>
<dbReference type="InterPro" id="IPR027469">
    <property type="entry name" value="Cation_efflux_TMD_sf"/>
</dbReference>
<dbReference type="InterPro" id="IPR045316">
    <property type="entry name" value="Msc2-like"/>
</dbReference>
<dbReference type="PANTHER" id="PTHR45755:SF4">
    <property type="entry name" value="ZINC TRANSPORTER 7"/>
    <property type="match status" value="1"/>
</dbReference>
<evidence type="ECO:0000259" key="10">
    <source>
        <dbReference type="Pfam" id="PF01545"/>
    </source>
</evidence>
<evidence type="ECO:0000256" key="1">
    <source>
        <dbReference type="ARBA" id="ARBA00004141"/>
    </source>
</evidence>
<dbReference type="Proteomes" id="UP001163714">
    <property type="component" value="Unassembled WGS sequence"/>
</dbReference>
<feature type="transmembrane region" description="Helical" evidence="9">
    <location>
        <begin position="28"/>
        <end position="50"/>
    </location>
</feature>
<dbReference type="InterPro" id="IPR002524">
    <property type="entry name" value="Cation_efflux"/>
</dbReference>
<evidence type="ECO:0000256" key="8">
    <source>
        <dbReference type="SAM" id="MobiDB-lite"/>
    </source>
</evidence>
<keyword evidence="2" id="KW-0813">Transport</keyword>
<feature type="transmembrane region" description="Helical" evidence="9">
    <location>
        <begin position="213"/>
        <end position="233"/>
    </location>
</feature>
<evidence type="ECO:0000256" key="2">
    <source>
        <dbReference type="ARBA" id="ARBA00022448"/>
    </source>
</evidence>
<keyword evidence="4" id="KW-0864">Zinc transport</keyword>
<keyword evidence="4" id="KW-0862">Zinc</keyword>
<feature type="transmembrane region" description="Helical" evidence="9">
    <location>
        <begin position="130"/>
        <end position="148"/>
    </location>
</feature>
<keyword evidence="12" id="KW-1185">Reference proteome</keyword>
<name>A0ABT3IA05_9GAMM</name>
<sequence length="330" mass="37096">MKTHSTEKWSQTHNFNHHNYEGEKNTRYVLILTVVTMIIEIVAGTVYGSMALLADGWHMGTHAAAFMITLFAYHYARKHADSPQFAFGTGKVSVLGGFTSAIALGMVALLMLAESLSRIVNPHEIQFEQAIFVAVIGLTVNIVSAFLLKDHHSHDHHDHHDHHSHAHHSNEHSHHGHHHHDHNLNAAYMHVLADALTSLLAIFALVLGKYLGWLWLDPIMGVVGAIIITKWAYGLIMHTSPILLDDNQAAKQQEAIKVYVEQHYACVISDIHLWRANSADFVLVLSVVTHEQIDNLQFKRQLQSKFNQVKHITLEVHQCDLPECAAEIVN</sequence>
<reference evidence="11" key="1">
    <citation type="submission" date="2022-10" db="EMBL/GenBank/DDBJ databases">
        <title>Shewanella flava sp. nov, isolated from the estuary of the Fenhe River into the Yellow River.</title>
        <authorList>
            <person name="Li Y."/>
        </authorList>
    </citation>
    <scope>NUCLEOTIDE SEQUENCE</scope>
    <source>
        <strain evidence="11">FYR11-62</strain>
    </source>
</reference>
<evidence type="ECO:0000256" key="7">
    <source>
        <dbReference type="ARBA" id="ARBA00023136"/>
    </source>
</evidence>
<evidence type="ECO:0000256" key="4">
    <source>
        <dbReference type="ARBA" id="ARBA00022906"/>
    </source>
</evidence>
<evidence type="ECO:0000313" key="12">
    <source>
        <dbReference type="Proteomes" id="UP001163714"/>
    </source>
</evidence>
<keyword evidence="5 9" id="KW-1133">Transmembrane helix</keyword>
<dbReference type="RefSeq" id="WP_264726412.1">
    <property type="nucleotide sequence ID" value="NZ_JAPDMX010000025.1"/>
</dbReference>
<organism evidence="11 12">
    <name type="scientific">Shewanella subflava</name>
    <dbReference type="NCBI Taxonomy" id="2986476"/>
    <lineage>
        <taxon>Bacteria</taxon>
        <taxon>Pseudomonadati</taxon>
        <taxon>Pseudomonadota</taxon>
        <taxon>Gammaproteobacteria</taxon>
        <taxon>Alteromonadales</taxon>
        <taxon>Shewanellaceae</taxon>
        <taxon>Shewanella</taxon>
    </lineage>
</organism>
<evidence type="ECO:0000313" key="11">
    <source>
        <dbReference type="EMBL" id="MCW3172890.1"/>
    </source>
</evidence>
<keyword evidence="7 9" id="KW-0472">Membrane</keyword>
<evidence type="ECO:0000256" key="5">
    <source>
        <dbReference type="ARBA" id="ARBA00022989"/>
    </source>
</evidence>
<keyword evidence="3 9" id="KW-0812">Transmembrane</keyword>
<dbReference type="Pfam" id="PF01545">
    <property type="entry name" value="Cation_efflux"/>
    <property type="match status" value="1"/>
</dbReference>
<evidence type="ECO:0000256" key="9">
    <source>
        <dbReference type="SAM" id="Phobius"/>
    </source>
</evidence>